<reference evidence="2" key="1">
    <citation type="journal article" date="2020" name="Mol. Plant Microbe Interact.">
        <title>Genome Sequence of the Biocontrol Agent Coniothyrium minitans strain Conio (IMI 134523).</title>
        <authorList>
            <person name="Patel D."/>
            <person name="Shittu T.A."/>
            <person name="Baroncelli R."/>
            <person name="Muthumeenakshi S."/>
            <person name="Osborne T.H."/>
            <person name="Janganan T.K."/>
            <person name="Sreenivasaprasad S."/>
        </authorList>
    </citation>
    <scope>NUCLEOTIDE SEQUENCE</scope>
    <source>
        <strain evidence="2">Conio</strain>
    </source>
</reference>
<dbReference type="Proteomes" id="UP000756921">
    <property type="component" value="Unassembled WGS sequence"/>
</dbReference>
<dbReference type="Pfam" id="PF07883">
    <property type="entry name" value="Cupin_2"/>
    <property type="match status" value="1"/>
</dbReference>
<dbReference type="PANTHER" id="PTHR36156:SF2">
    <property type="entry name" value="CUPIN TYPE-2 DOMAIN-CONTAINING PROTEIN"/>
    <property type="match status" value="1"/>
</dbReference>
<sequence>MAPPGPVYPQGPITQFPAKDLRHARRFITSHNTKGEGTFLADDDGAHHRVMVNGNAVANIIYSTNANPVDMNNDKDLVYARDNEVRISNYIHIYLDPSIHVPNGSVARLIDFAPGVESPLHRAMSLDYGIVVEGIFELTLDSGEKRIMYPGDISVNRGAIHKWRNCDEQRSGRMLFILLDVKPLIVGGKVLSEDLGDLAGEYAGLGQG</sequence>
<dbReference type="InterPro" id="IPR013096">
    <property type="entry name" value="Cupin_2"/>
</dbReference>
<dbReference type="InterPro" id="IPR014710">
    <property type="entry name" value="RmlC-like_jellyroll"/>
</dbReference>
<dbReference type="EMBL" id="WJXW01000018">
    <property type="protein sequence ID" value="KAF9728928.1"/>
    <property type="molecule type" value="Genomic_DNA"/>
</dbReference>
<dbReference type="InterPro" id="IPR047142">
    <property type="entry name" value="OryJ/VirC-like"/>
</dbReference>
<dbReference type="Gene3D" id="2.60.120.10">
    <property type="entry name" value="Jelly Rolls"/>
    <property type="match status" value="1"/>
</dbReference>
<dbReference type="AlphaFoldDB" id="A0A9P6G577"/>
<feature type="domain" description="Cupin type-2" evidence="1">
    <location>
        <begin position="109"/>
        <end position="177"/>
    </location>
</feature>
<name>A0A9P6G577_9PLEO</name>
<evidence type="ECO:0000259" key="1">
    <source>
        <dbReference type="Pfam" id="PF07883"/>
    </source>
</evidence>
<dbReference type="PANTHER" id="PTHR36156">
    <property type="entry name" value="SLR2101 PROTEIN"/>
    <property type="match status" value="1"/>
</dbReference>
<dbReference type="InterPro" id="IPR011051">
    <property type="entry name" value="RmlC_Cupin_sf"/>
</dbReference>
<accession>A0A9P6G577</accession>
<protein>
    <submittedName>
        <fullName evidence="2">Cupin</fullName>
    </submittedName>
</protein>
<keyword evidence="3" id="KW-1185">Reference proteome</keyword>
<dbReference type="CDD" id="cd02231">
    <property type="entry name" value="cupin_BLL6423-like"/>
    <property type="match status" value="1"/>
</dbReference>
<gene>
    <name evidence="2" type="ORF">PMIN01_13308</name>
</gene>
<proteinExistence type="predicted"/>
<dbReference type="SUPFAM" id="SSF51182">
    <property type="entry name" value="RmlC-like cupins"/>
    <property type="match status" value="1"/>
</dbReference>
<evidence type="ECO:0000313" key="2">
    <source>
        <dbReference type="EMBL" id="KAF9728928.1"/>
    </source>
</evidence>
<organism evidence="2 3">
    <name type="scientific">Paraphaeosphaeria minitans</name>
    <dbReference type="NCBI Taxonomy" id="565426"/>
    <lineage>
        <taxon>Eukaryota</taxon>
        <taxon>Fungi</taxon>
        <taxon>Dikarya</taxon>
        <taxon>Ascomycota</taxon>
        <taxon>Pezizomycotina</taxon>
        <taxon>Dothideomycetes</taxon>
        <taxon>Pleosporomycetidae</taxon>
        <taxon>Pleosporales</taxon>
        <taxon>Massarineae</taxon>
        <taxon>Didymosphaeriaceae</taxon>
        <taxon>Paraphaeosphaeria</taxon>
    </lineage>
</organism>
<comment type="caution">
    <text evidence="2">The sequence shown here is derived from an EMBL/GenBank/DDBJ whole genome shotgun (WGS) entry which is preliminary data.</text>
</comment>
<evidence type="ECO:0000313" key="3">
    <source>
        <dbReference type="Proteomes" id="UP000756921"/>
    </source>
</evidence>
<dbReference type="OrthoDB" id="5840532at2759"/>